<dbReference type="Proteomes" id="UP001432046">
    <property type="component" value="Chromosome"/>
</dbReference>
<reference evidence="1" key="1">
    <citation type="journal article" date="2021" name="Int. J. Syst. Evol. Microbiol.">
        <title>Bradyrhizobium septentrionale sp. nov. (sv. septentrionale) and Bradyrhizobium quebecense sp. nov. (sv. septentrionale) associated with legumes native to Canada possess rearranged symbiosis genes and numerous insertion sequences.</title>
        <authorList>
            <person name="Bromfield E.S.P."/>
            <person name="Cloutier S."/>
        </authorList>
    </citation>
    <scope>NUCLEOTIDE SEQUENCE</scope>
    <source>
        <strain evidence="1">5S5</strain>
    </source>
</reference>
<evidence type="ECO:0000313" key="1">
    <source>
        <dbReference type="EMBL" id="WXC78218.1"/>
    </source>
</evidence>
<evidence type="ECO:0008006" key="3">
    <source>
        <dbReference type="Google" id="ProtNLM"/>
    </source>
</evidence>
<gene>
    <name evidence="1" type="ORF">WDK88_33200</name>
</gene>
<sequence>MPDLQVHQTPEEFIANERARYETFEWILHLVPAGAGGTDLTRLPSEIEEQLTRIGIREGSPIERMREANRRIDWVRDEFAQLLDVFPNVRKSLASAGDVSAAAVNEAEFNGHVYRCKGGYAIIVPTGVLLLTSFTAELYGMFSTSHFQRTMVLGDKLLASRSADPWREQLQRAARLAETSGNFLALYPRQAGAELQILFRRYSDLGVSDPPDLIRAQSTMPLPPDPRRLGHPLEAGNHLRQLAIKFLMLHECAHIALNHFDGSLAQGTWTQEFDADLWAVRTMLESTTSRYAAAASVLGAWLLMTIARHAEAFDKAKSQTSHPPAHERIDNLWTYVRGTNLLGRASKRLALDCLEEAQTRQVALNRGGWEFREPRFAGGNALARFLSDCIAKRTLDPFLDQVARWLYQGAPSRLCHSLATARVELERKNKKEPKDEGIKLGLDAVMQVYGTADRHSNSVLKDMLQDAYWAALARPVPDDQVSGSSASPP</sequence>
<proteinExistence type="predicted"/>
<name>A0ABZ2NTS4_9BRAD</name>
<reference evidence="1" key="2">
    <citation type="submission" date="2024-03" db="EMBL/GenBank/DDBJ databases">
        <authorList>
            <person name="Bromfield E.S.P."/>
            <person name="Cloutier S."/>
        </authorList>
    </citation>
    <scope>NUCLEOTIDE SEQUENCE</scope>
    <source>
        <strain evidence="1">5S5</strain>
    </source>
</reference>
<dbReference type="EMBL" id="CP147711">
    <property type="protein sequence ID" value="WXC78218.1"/>
    <property type="molecule type" value="Genomic_DNA"/>
</dbReference>
<organism evidence="1 2">
    <name type="scientific">Bradyrhizobium septentrionale</name>
    <dbReference type="NCBI Taxonomy" id="1404411"/>
    <lineage>
        <taxon>Bacteria</taxon>
        <taxon>Pseudomonadati</taxon>
        <taxon>Pseudomonadota</taxon>
        <taxon>Alphaproteobacteria</taxon>
        <taxon>Hyphomicrobiales</taxon>
        <taxon>Nitrobacteraceae</taxon>
        <taxon>Bradyrhizobium</taxon>
    </lineage>
</organism>
<evidence type="ECO:0000313" key="2">
    <source>
        <dbReference type="Proteomes" id="UP001432046"/>
    </source>
</evidence>
<dbReference type="RefSeq" id="WP_338833677.1">
    <property type="nucleotide sequence ID" value="NZ_CP147711.1"/>
</dbReference>
<keyword evidence="2" id="KW-1185">Reference proteome</keyword>
<protein>
    <recommendedName>
        <fullName evidence="3">Peptidase M48 domain-containing protein</fullName>
    </recommendedName>
</protein>
<accession>A0ABZ2NTS4</accession>